<dbReference type="InterPro" id="IPR051199">
    <property type="entry name" value="LPS_LOS_Heptosyltrfase"/>
</dbReference>
<dbReference type="InterPro" id="IPR002201">
    <property type="entry name" value="Glyco_trans_9"/>
</dbReference>
<gene>
    <name evidence="3" type="ORF">SAMN05421831_11533</name>
</gene>
<reference evidence="4" key="1">
    <citation type="submission" date="2016-10" db="EMBL/GenBank/DDBJ databases">
        <authorList>
            <person name="Varghese N."/>
            <person name="Submissions S."/>
        </authorList>
    </citation>
    <scope>NUCLEOTIDE SEQUENCE [LARGE SCALE GENOMIC DNA]</scope>
    <source>
        <strain evidence="4">DSM 7165</strain>
    </source>
</reference>
<dbReference type="AlphaFoldDB" id="A0A1H6U7R2"/>
<dbReference type="Proteomes" id="UP000242999">
    <property type="component" value="Unassembled WGS sequence"/>
</dbReference>
<keyword evidence="2 3" id="KW-0808">Transferase</keyword>
<dbReference type="CDD" id="cd03789">
    <property type="entry name" value="GT9_LPS_heptosyltransferase"/>
    <property type="match status" value="1"/>
</dbReference>
<evidence type="ECO:0000256" key="1">
    <source>
        <dbReference type="ARBA" id="ARBA00022676"/>
    </source>
</evidence>
<dbReference type="EMBL" id="FNYH01000015">
    <property type="protein sequence ID" value="SEI88403.1"/>
    <property type="molecule type" value="Genomic_DNA"/>
</dbReference>
<organism evidence="3 4">
    <name type="scientific">Allopseudospirillum japonicum</name>
    <dbReference type="NCBI Taxonomy" id="64971"/>
    <lineage>
        <taxon>Bacteria</taxon>
        <taxon>Pseudomonadati</taxon>
        <taxon>Pseudomonadota</taxon>
        <taxon>Gammaproteobacteria</taxon>
        <taxon>Oceanospirillales</taxon>
        <taxon>Oceanospirillaceae</taxon>
        <taxon>Allopseudospirillum</taxon>
    </lineage>
</organism>
<keyword evidence="1" id="KW-0328">Glycosyltransferase</keyword>
<evidence type="ECO:0000313" key="3">
    <source>
        <dbReference type="EMBL" id="SEI88403.1"/>
    </source>
</evidence>
<proteinExistence type="predicted"/>
<dbReference type="Gene3D" id="3.40.50.2000">
    <property type="entry name" value="Glycogen Phosphorylase B"/>
    <property type="match status" value="2"/>
</dbReference>
<dbReference type="RefSeq" id="WP_093312031.1">
    <property type="nucleotide sequence ID" value="NZ_FNYH01000015.1"/>
</dbReference>
<keyword evidence="4" id="KW-1185">Reference proteome</keyword>
<dbReference type="STRING" id="64971.SAMN05421831_11533"/>
<accession>A0A1H6U7R2</accession>
<sequence>MLPLSSPPQSICILRLSALGDVCNLVPSVRAIQKHWPRTSITWILGQAEYTLLEGLSGVELIPYDKKTGLAGMWRLRQQLKGRQFDVLLHMQQAIRASLLAKLAISAPIWLGYDSARAKDKQDWFCNHHLPPHPKAHVLESFLDFAYALGVPETPLCWDIPINEAAEREAFSWQPQTTEYVLISPCSTQRTRNFRNWSASGYAQVIEYLYHKYGLVTVLTGGRTVQETEYAQSIRHAVSTPLINAVGQTSLKALLALIRDARLVIAPDSGPVHMATAMQTPVVGLYATTNPQRAAPYLAQPWVVNKYPHAVQTYLNTQVEAVTWGQRVRHPQAMNLIQVEDVIARLDALIQHTA</sequence>
<protein>
    <submittedName>
        <fullName evidence="3">Heptosyltransferase I</fullName>
    </submittedName>
</protein>
<dbReference type="PANTHER" id="PTHR30160">
    <property type="entry name" value="TETRAACYLDISACCHARIDE 4'-KINASE-RELATED"/>
    <property type="match status" value="1"/>
</dbReference>
<dbReference type="GO" id="GO:0009244">
    <property type="term" value="P:lipopolysaccharide core region biosynthetic process"/>
    <property type="evidence" value="ECO:0007669"/>
    <property type="project" value="TreeGrafter"/>
</dbReference>
<dbReference type="SUPFAM" id="SSF53756">
    <property type="entry name" value="UDP-Glycosyltransferase/glycogen phosphorylase"/>
    <property type="match status" value="1"/>
</dbReference>
<dbReference type="GO" id="GO:0008713">
    <property type="term" value="F:ADP-heptose-lipopolysaccharide heptosyltransferase activity"/>
    <property type="evidence" value="ECO:0007669"/>
    <property type="project" value="TreeGrafter"/>
</dbReference>
<dbReference type="Pfam" id="PF01075">
    <property type="entry name" value="Glyco_transf_9"/>
    <property type="match status" value="1"/>
</dbReference>
<evidence type="ECO:0000313" key="4">
    <source>
        <dbReference type="Proteomes" id="UP000242999"/>
    </source>
</evidence>
<dbReference type="PANTHER" id="PTHR30160:SF21">
    <property type="entry name" value="LIPOPOLYSACCHARIDE CORE HEPTOSYLTRANSFERASE OPSX"/>
    <property type="match status" value="1"/>
</dbReference>
<evidence type="ECO:0000256" key="2">
    <source>
        <dbReference type="ARBA" id="ARBA00022679"/>
    </source>
</evidence>
<dbReference type="GO" id="GO:0005829">
    <property type="term" value="C:cytosol"/>
    <property type="evidence" value="ECO:0007669"/>
    <property type="project" value="TreeGrafter"/>
</dbReference>
<dbReference type="OrthoDB" id="9781892at2"/>
<name>A0A1H6U7R2_9GAMM</name>